<comment type="caution">
    <text evidence="1">The sequence shown here is derived from an EMBL/GenBank/DDBJ whole genome shotgun (WGS) entry which is preliminary data.</text>
</comment>
<organism evidence="1 2">
    <name type="scientific">Puniceibacterium antarcticum</name>
    <dbReference type="NCBI Taxonomy" id="1206336"/>
    <lineage>
        <taxon>Bacteria</taxon>
        <taxon>Pseudomonadati</taxon>
        <taxon>Pseudomonadota</taxon>
        <taxon>Alphaproteobacteria</taxon>
        <taxon>Rhodobacterales</taxon>
        <taxon>Paracoccaceae</taxon>
        <taxon>Puniceibacterium</taxon>
    </lineage>
</organism>
<dbReference type="InterPro" id="IPR036365">
    <property type="entry name" value="PGBD-like_sf"/>
</dbReference>
<dbReference type="Proteomes" id="UP000231259">
    <property type="component" value="Unassembled WGS sequence"/>
</dbReference>
<sequence>MPTDTREPIRLIQSGLDKLGHSPGAIDGLWGLRTARAIKALLAANGRTASVAPPGALPWITEAKSALGRHEARDRSWLMDWLKRDGRSLGDPSKNPWCGDFVETSIRMGLPDEPLLGALGTNPYWARNWLLFGREVQPITGAVLIFERGSGGHVGFAIGQDDTHFYVLGGNQSDAVTIARIAKSRLLGARWPATYPPLLRRLPTMKPGEFLSTTNEV</sequence>
<dbReference type="Gene3D" id="1.10.101.10">
    <property type="entry name" value="PGBD-like superfamily/PGBD"/>
    <property type="match status" value="1"/>
</dbReference>
<protein>
    <submittedName>
        <fullName evidence="1">Peptidoglycan-binding protein</fullName>
    </submittedName>
</protein>
<dbReference type="SUPFAM" id="SSF47090">
    <property type="entry name" value="PGBD-like"/>
    <property type="match status" value="1"/>
</dbReference>
<dbReference type="OrthoDB" id="5395100at2"/>
<evidence type="ECO:0000313" key="1">
    <source>
        <dbReference type="EMBL" id="PIL19037.1"/>
    </source>
</evidence>
<dbReference type="EMBL" id="AWWI01000116">
    <property type="protein sequence ID" value="PIL19037.1"/>
    <property type="molecule type" value="Genomic_DNA"/>
</dbReference>
<name>A0A2G8RBW9_9RHOB</name>
<keyword evidence="2" id="KW-1185">Reference proteome</keyword>
<evidence type="ECO:0000313" key="2">
    <source>
        <dbReference type="Proteomes" id="UP000231259"/>
    </source>
</evidence>
<reference evidence="1 2" key="1">
    <citation type="submission" date="2013-09" db="EMBL/GenBank/DDBJ databases">
        <title>Genome sequencing of Phaeobacter antarcticus sp. nov. SM1211.</title>
        <authorList>
            <person name="Zhang X.-Y."/>
            <person name="Liu C."/>
            <person name="Chen X.-L."/>
            <person name="Xie B.-B."/>
            <person name="Qin Q.-L."/>
            <person name="Rong J.-C."/>
            <person name="Zhang Y.-Z."/>
        </authorList>
    </citation>
    <scope>NUCLEOTIDE SEQUENCE [LARGE SCALE GENOMIC DNA]</scope>
    <source>
        <strain evidence="1 2">SM1211</strain>
    </source>
</reference>
<gene>
    <name evidence="1" type="ORF">P775_16885</name>
</gene>
<dbReference type="InterPro" id="IPR036366">
    <property type="entry name" value="PGBDSf"/>
</dbReference>
<proteinExistence type="predicted"/>
<dbReference type="RefSeq" id="WP_099911928.1">
    <property type="nucleotide sequence ID" value="NZ_AWWI01000116.1"/>
</dbReference>
<dbReference type="AlphaFoldDB" id="A0A2G8RBW9"/>
<accession>A0A2G8RBW9</accession>